<dbReference type="Proteomes" id="UP001172728">
    <property type="component" value="Unassembled WGS sequence"/>
</dbReference>
<dbReference type="Pfam" id="PF00756">
    <property type="entry name" value="Esterase"/>
    <property type="match status" value="1"/>
</dbReference>
<accession>A0ABT8GBQ4</accession>
<sequence>MSLLSRHRRARWAAITAVAAAAGVACASAVSAAPATPAAADRAAKHAPVIKHTGKAPTGYEVTFELYAPDAERVQIKGEWYFARPSELDPYAGTPEDPVVESPGIMPADWQAGDFPLASPNSTNPNWPVVDMVERGNSGVWTYTTPLPGGTFTYAYYVDCETADQSGCTPVADPSNLAWNVGDDGESAGSVVPNSQIYVPADADFDPSDTSWQEPVADGGTLELVTYDSPGHVSPVDENYMVVYTPPGYDAGRAEPYPTLYLSHGGGEDALGWSTQGALAPIMDNLIMSGEVQPMVVVMPNGNGYPASTENEAFRTDLIGTVFPYMEAHYNVSTEAADRAFSGLSAGGMRTNQLMLYNTDAFDYYGMMSAGMPPGTTLSDQQIADLQEASIFVGGGWQDVIHAVGFSIGTRQLHTGPLNEVRLLTDAGIHVSTDFVNGGHNWSVWRTLLRDFTTRVAFLPPTSAPPTS</sequence>
<dbReference type="GO" id="GO:0016787">
    <property type="term" value="F:hydrolase activity"/>
    <property type="evidence" value="ECO:0007669"/>
    <property type="project" value="UniProtKB-KW"/>
</dbReference>
<organism evidence="2 3">
    <name type="scientific">Demequina litoralis</name>
    <dbReference type="NCBI Taxonomy" id="3051660"/>
    <lineage>
        <taxon>Bacteria</taxon>
        <taxon>Bacillati</taxon>
        <taxon>Actinomycetota</taxon>
        <taxon>Actinomycetes</taxon>
        <taxon>Micrococcales</taxon>
        <taxon>Demequinaceae</taxon>
        <taxon>Demequina</taxon>
    </lineage>
</organism>
<dbReference type="PANTHER" id="PTHR48098">
    <property type="entry name" value="ENTEROCHELIN ESTERASE-RELATED"/>
    <property type="match status" value="1"/>
</dbReference>
<protein>
    <submittedName>
        <fullName evidence="2">Alpha/beta hydrolase-fold protein</fullName>
    </submittedName>
</protein>
<dbReference type="PROSITE" id="PS51257">
    <property type="entry name" value="PROKAR_LIPOPROTEIN"/>
    <property type="match status" value="1"/>
</dbReference>
<dbReference type="InterPro" id="IPR029058">
    <property type="entry name" value="AB_hydrolase_fold"/>
</dbReference>
<keyword evidence="2" id="KW-0378">Hydrolase</keyword>
<evidence type="ECO:0000313" key="2">
    <source>
        <dbReference type="EMBL" id="MDN4476563.1"/>
    </source>
</evidence>
<dbReference type="Gene3D" id="2.60.40.10">
    <property type="entry name" value="Immunoglobulins"/>
    <property type="match status" value="1"/>
</dbReference>
<comment type="caution">
    <text evidence="2">The sequence shown here is derived from an EMBL/GenBank/DDBJ whole genome shotgun (WGS) entry which is preliminary data.</text>
</comment>
<feature type="chain" id="PRO_5045094423" evidence="1">
    <location>
        <begin position="33"/>
        <end position="468"/>
    </location>
</feature>
<dbReference type="InterPro" id="IPR000801">
    <property type="entry name" value="Esterase-like"/>
</dbReference>
<dbReference type="InterPro" id="IPR013783">
    <property type="entry name" value="Ig-like_fold"/>
</dbReference>
<evidence type="ECO:0000313" key="3">
    <source>
        <dbReference type="Proteomes" id="UP001172728"/>
    </source>
</evidence>
<dbReference type="RefSeq" id="WP_301135007.1">
    <property type="nucleotide sequence ID" value="NZ_JAUHPW010000009.1"/>
</dbReference>
<evidence type="ECO:0000256" key="1">
    <source>
        <dbReference type="SAM" id="SignalP"/>
    </source>
</evidence>
<gene>
    <name evidence="2" type="ORF">QQX09_11920</name>
</gene>
<keyword evidence="3" id="KW-1185">Reference proteome</keyword>
<name>A0ABT8GBQ4_9MICO</name>
<dbReference type="EMBL" id="JAUHPW010000009">
    <property type="protein sequence ID" value="MDN4476563.1"/>
    <property type="molecule type" value="Genomic_DNA"/>
</dbReference>
<feature type="signal peptide" evidence="1">
    <location>
        <begin position="1"/>
        <end position="32"/>
    </location>
</feature>
<proteinExistence type="predicted"/>
<keyword evidence="1" id="KW-0732">Signal</keyword>
<dbReference type="Gene3D" id="3.40.50.1820">
    <property type="entry name" value="alpha/beta hydrolase"/>
    <property type="match status" value="1"/>
</dbReference>
<reference evidence="2" key="1">
    <citation type="submission" date="2023-06" db="EMBL/GenBank/DDBJ databases">
        <title>Sysu t00192.</title>
        <authorList>
            <person name="Gao L."/>
            <person name="Fang B.-Z."/>
            <person name="Li W.-J."/>
        </authorList>
    </citation>
    <scope>NUCLEOTIDE SEQUENCE</scope>
    <source>
        <strain evidence="2">SYSU T00192</strain>
    </source>
</reference>
<dbReference type="SUPFAM" id="SSF53474">
    <property type="entry name" value="alpha/beta-Hydrolases"/>
    <property type="match status" value="1"/>
</dbReference>
<dbReference type="InterPro" id="IPR050583">
    <property type="entry name" value="Mycobacterial_A85_antigen"/>
</dbReference>